<feature type="compositionally biased region" description="Basic residues" evidence="6">
    <location>
        <begin position="166"/>
        <end position="178"/>
    </location>
</feature>
<feature type="compositionally biased region" description="Low complexity" evidence="6">
    <location>
        <begin position="132"/>
        <end position="142"/>
    </location>
</feature>
<feature type="compositionally biased region" description="Basic and acidic residues" evidence="6">
    <location>
        <begin position="143"/>
        <end position="165"/>
    </location>
</feature>
<comment type="subcellular location">
    <subcellularLocation>
        <location evidence="1">Nucleus</location>
    </subcellularLocation>
</comment>
<keyword evidence="9" id="KW-1185">Reference proteome</keyword>
<evidence type="ECO:0000313" key="8">
    <source>
        <dbReference type="EMBL" id="CAK8677402.1"/>
    </source>
</evidence>
<dbReference type="InterPro" id="IPR004343">
    <property type="entry name" value="Plus-3_dom"/>
</dbReference>
<dbReference type="PANTHER" id="PTHR13115">
    <property type="entry name" value="RNA POLYMERASE-ASSOCIATED PROTEIN RTF1 HOMOLOG"/>
    <property type="match status" value="1"/>
</dbReference>
<dbReference type="SMART" id="SM00719">
    <property type="entry name" value="Plus3"/>
    <property type="match status" value="1"/>
</dbReference>
<keyword evidence="2" id="KW-0805">Transcription regulation</keyword>
<feature type="domain" description="Plus3" evidence="7">
    <location>
        <begin position="233"/>
        <end position="364"/>
    </location>
</feature>
<evidence type="ECO:0000313" key="9">
    <source>
        <dbReference type="Proteomes" id="UP001642483"/>
    </source>
</evidence>
<sequence>MSSKRKNRFFSDSDESGSEDFLQVDSSSANHRMSGITSSKPKMRTSTTNSLDEEALRKKFDDGYDSDLVGDEMDRRRLANMTEKERELEFYNRLERREILQKRFEVEKKLLLGKPLAEREKYKQKRKKQKISVSSSPSSLPDASDRKRIMGKRKENEALEKLKAERQRKKNKVVKKKLQASAVYSDDGDDEMPMPRSRPAAKVPSSTDTNFHGKISHTSDKDGQDIIVTMQPPLSKDKVSTIRLSRFRLEKWFYLPMFREVVLGCYVRIGIGNHDGKPVYRMAEIVDVVETAKIYQLGKVRTNLGFRLKHGQQTHVFRLEFVSNSNFTDSEFFKWKQAMEEADESLPTFDDIKKKQVAINKARSYIFKDTDIDRIVKEKSRFRKTPINYARSKTDIMRQIDIALEQDDAVEAARLVDVLNDLEERATQLDNQRQNHLAGTTYINKGIKSHNLQKVKAYKEEWKVPRNNEADPFTRKKCKPLLMCNTKDGKQKERLLQEIDKLYGTGSSESNSDAEPSNMATVAAQPKHMSEDRFDVHDFDLNIDLQMLSADEKPSATKLNPSSEISDNPHHSIGFAKCKKRKALIQTFSPS</sequence>
<dbReference type="Proteomes" id="UP001642483">
    <property type="component" value="Unassembled WGS sequence"/>
</dbReference>
<keyword evidence="4" id="KW-0539">Nucleus</keyword>
<accession>A0ABP0FGD7</accession>
<comment type="caution">
    <text evidence="8">The sequence shown here is derived from an EMBL/GenBank/DDBJ whole genome shotgun (WGS) entry which is preliminary data.</text>
</comment>
<keyword evidence="3" id="KW-0804">Transcription</keyword>
<dbReference type="Gene3D" id="3.90.70.200">
    <property type="entry name" value="Plus-3 domain"/>
    <property type="match status" value="1"/>
</dbReference>
<evidence type="ECO:0000256" key="6">
    <source>
        <dbReference type="SAM" id="MobiDB-lite"/>
    </source>
</evidence>
<feature type="compositionally biased region" description="Polar residues" evidence="6">
    <location>
        <begin position="557"/>
        <end position="566"/>
    </location>
</feature>
<evidence type="ECO:0000256" key="5">
    <source>
        <dbReference type="SAM" id="Coils"/>
    </source>
</evidence>
<feature type="region of interest" description="Disordered" evidence="6">
    <location>
        <begin position="115"/>
        <end position="209"/>
    </location>
</feature>
<organism evidence="8 9">
    <name type="scientific">Clavelina lepadiformis</name>
    <name type="common">Light-bulb sea squirt</name>
    <name type="synonym">Ascidia lepadiformis</name>
    <dbReference type="NCBI Taxonomy" id="159417"/>
    <lineage>
        <taxon>Eukaryota</taxon>
        <taxon>Metazoa</taxon>
        <taxon>Chordata</taxon>
        <taxon>Tunicata</taxon>
        <taxon>Ascidiacea</taxon>
        <taxon>Aplousobranchia</taxon>
        <taxon>Clavelinidae</taxon>
        <taxon>Clavelina</taxon>
    </lineage>
</organism>
<name>A0ABP0FGD7_CLALP</name>
<dbReference type="PANTHER" id="PTHR13115:SF8">
    <property type="entry name" value="RNA POLYMERASE-ASSOCIATED PROTEIN RTF1 HOMOLOG"/>
    <property type="match status" value="1"/>
</dbReference>
<dbReference type="InterPro" id="IPR036128">
    <property type="entry name" value="Plus3-like_sf"/>
</dbReference>
<evidence type="ECO:0000256" key="1">
    <source>
        <dbReference type="ARBA" id="ARBA00004123"/>
    </source>
</evidence>
<gene>
    <name evidence="8" type="ORF">CVLEPA_LOCUS6786</name>
</gene>
<keyword evidence="5" id="KW-0175">Coiled coil</keyword>
<reference evidence="8 9" key="1">
    <citation type="submission" date="2024-02" db="EMBL/GenBank/DDBJ databases">
        <authorList>
            <person name="Daric V."/>
            <person name="Darras S."/>
        </authorList>
    </citation>
    <scope>NUCLEOTIDE SEQUENCE [LARGE SCALE GENOMIC DNA]</scope>
</reference>
<proteinExistence type="predicted"/>
<evidence type="ECO:0000256" key="4">
    <source>
        <dbReference type="ARBA" id="ARBA00023242"/>
    </source>
</evidence>
<feature type="compositionally biased region" description="Polar residues" evidence="6">
    <location>
        <begin position="24"/>
        <end position="50"/>
    </location>
</feature>
<dbReference type="Pfam" id="PF03126">
    <property type="entry name" value="Plus-3"/>
    <property type="match status" value="1"/>
</dbReference>
<feature type="region of interest" description="Disordered" evidence="6">
    <location>
        <begin position="1"/>
        <end position="54"/>
    </location>
</feature>
<feature type="region of interest" description="Disordered" evidence="6">
    <location>
        <begin position="552"/>
        <end position="573"/>
    </location>
</feature>
<protein>
    <recommendedName>
        <fullName evidence="7">Plus3 domain-containing protein</fullName>
    </recommendedName>
</protein>
<dbReference type="SUPFAM" id="SSF159042">
    <property type="entry name" value="Plus3-like"/>
    <property type="match status" value="1"/>
</dbReference>
<evidence type="ECO:0000256" key="2">
    <source>
        <dbReference type="ARBA" id="ARBA00023015"/>
    </source>
</evidence>
<dbReference type="EMBL" id="CAWYQH010000046">
    <property type="protein sequence ID" value="CAK8677402.1"/>
    <property type="molecule type" value="Genomic_DNA"/>
</dbReference>
<evidence type="ECO:0000259" key="7">
    <source>
        <dbReference type="PROSITE" id="PS51360"/>
    </source>
</evidence>
<dbReference type="PROSITE" id="PS51360">
    <property type="entry name" value="PLUS3"/>
    <property type="match status" value="1"/>
</dbReference>
<feature type="coiled-coil region" evidence="5">
    <location>
        <begin position="412"/>
        <end position="439"/>
    </location>
</feature>
<evidence type="ECO:0000256" key="3">
    <source>
        <dbReference type="ARBA" id="ARBA00023163"/>
    </source>
</evidence>